<keyword evidence="2" id="KW-0812">Transmembrane</keyword>
<dbReference type="EMBL" id="MFLV01000008">
    <property type="protein sequence ID" value="OGG71851.1"/>
    <property type="molecule type" value="Genomic_DNA"/>
</dbReference>
<comment type="similarity">
    <text evidence="1">Belongs to the bacterial sugar transferase family.</text>
</comment>
<evidence type="ECO:0000313" key="5">
    <source>
        <dbReference type="Proteomes" id="UP000179115"/>
    </source>
</evidence>
<dbReference type="InterPro" id="IPR003362">
    <property type="entry name" value="Bact_transf"/>
</dbReference>
<comment type="caution">
    <text evidence="4">The sequence shown here is derived from an EMBL/GenBank/DDBJ whole genome shotgun (WGS) entry which is preliminary data.</text>
</comment>
<dbReference type="STRING" id="1798508.A3A35_02840"/>
<organism evidence="4 5">
    <name type="scientific">Candidatus Kaiserbacteria bacterium RIFCSPLOWO2_01_FULL_51_21</name>
    <dbReference type="NCBI Taxonomy" id="1798508"/>
    <lineage>
        <taxon>Bacteria</taxon>
        <taxon>Candidatus Kaiseribacteriota</taxon>
    </lineage>
</organism>
<feature type="transmembrane region" description="Helical" evidence="2">
    <location>
        <begin position="84"/>
        <end position="101"/>
    </location>
</feature>
<feature type="transmembrane region" description="Helical" evidence="2">
    <location>
        <begin position="43"/>
        <end position="63"/>
    </location>
</feature>
<gene>
    <name evidence="4" type="ORF">A3A35_02840</name>
</gene>
<dbReference type="GO" id="GO:0016780">
    <property type="term" value="F:phosphotransferase activity, for other substituted phosphate groups"/>
    <property type="evidence" value="ECO:0007669"/>
    <property type="project" value="TreeGrafter"/>
</dbReference>
<dbReference type="Pfam" id="PF02397">
    <property type="entry name" value="Bac_transf"/>
    <property type="match status" value="1"/>
</dbReference>
<protein>
    <recommendedName>
        <fullName evidence="3">Bacterial sugar transferase domain-containing protein</fullName>
    </recommendedName>
</protein>
<name>A0A1F6EDX9_9BACT</name>
<feature type="transmembrane region" description="Helical" evidence="2">
    <location>
        <begin position="7"/>
        <end position="31"/>
    </location>
</feature>
<evidence type="ECO:0000313" key="4">
    <source>
        <dbReference type="EMBL" id="OGG71851.1"/>
    </source>
</evidence>
<proteinExistence type="inferred from homology"/>
<accession>A0A1F6EDX9</accession>
<dbReference type="PANTHER" id="PTHR30576:SF0">
    <property type="entry name" value="UNDECAPRENYL-PHOSPHATE N-ACETYLGALACTOSAMINYL 1-PHOSPHATE TRANSFERASE-RELATED"/>
    <property type="match status" value="1"/>
</dbReference>
<dbReference type="AlphaFoldDB" id="A0A1F6EDX9"/>
<evidence type="ECO:0000256" key="1">
    <source>
        <dbReference type="ARBA" id="ARBA00006464"/>
    </source>
</evidence>
<dbReference type="PANTHER" id="PTHR30576">
    <property type="entry name" value="COLANIC BIOSYNTHESIS UDP-GLUCOSE LIPID CARRIER TRANSFERASE"/>
    <property type="match status" value="1"/>
</dbReference>
<keyword evidence="2" id="KW-0472">Membrane</keyword>
<sequence length="438" mass="50214">MTNRREPLLLFIVDIAFFLAALWLTLLLRYFVLPDINTFYNHLLPFSFLFGSSVVVFFIAGLYDKHAVLFRGKLPRTILNAQTVNIIIAALFFFFIPYFGIAPKTSLGIYLIVSSALILFWRLYLFPRLVTRRQQKALLIGAGEEMEELKKEVNSNPLYPVLFVETIGSAFPLPEFVRSVQERVRKEGIAIVVCDTSDEKIGRALPRLYDLVFHGVRFIDAAQMYEEIFDREPLSLLEHRWLVENISTAPRATYDFAKRVIDVIAGGALGALSLIAYPFIALAILFDDGGPVFIVQERVGEGGSLIQIVKFRSMRVRERERVTRVGKFLRALRFDELPQLLSVVAGEQSLIGPRPELPEYVKLYAEQIPYYNVRHLIKPGLSGWAQIQNITPPKFEVQYEATKRKLSYDLYYIKHRSLWLDIKISLKTIKTLLSRSGI</sequence>
<keyword evidence="2" id="KW-1133">Transmembrane helix</keyword>
<reference evidence="4 5" key="1">
    <citation type="journal article" date="2016" name="Nat. Commun.">
        <title>Thousands of microbial genomes shed light on interconnected biogeochemical processes in an aquifer system.</title>
        <authorList>
            <person name="Anantharaman K."/>
            <person name="Brown C.T."/>
            <person name="Hug L.A."/>
            <person name="Sharon I."/>
            <person name="Castelle C.J."/>
            <person name="Probst A.J."/>
            <person name="Thomas B.C."/>
            <person name="Singh A."/>
            <person name="Wilkins M.J."/>
            <person name="Karaoz U."/>
            <person name="Brodie E.L."/>
            <person name="Williams K.H."/>
            <person name="Hubbard S.S."/>
            <person name="Banfield J.F."/>
        </authorList>
    </citation>
    <scope>NUCLEOTIDE SEQUENCE [LARGE SCALE GENOMIC DNA]</scope>
</reference>
<feature type="transmembrane region" description="Helical" evidence="2">
    <location>
        <begin position="260"/>
        <end position="286"/>
    </location>
</feature>
<dbReference type="Proteomes" id="UP000179115">
    <property type="component" value="Unassembled WGS sequence"/>
</dbReference>
<evidence type="ECO:0000259" key="3">
    <source>
        <dbReference type="Pfam" id="PF02397"/>
    </source>
</evidence>
<evidence type="ECO:0000256" key="2">
    <source>
        <dbReference type="SAM" id="Phobius"/>
    </source>
</evidence>
<feature type="domain" description="Bacterial sugar transferase" evidence="3">
    <location>
        <begin position="258"/>
        <end position="433"/>
    </location>
</feature>
<feature type="transmembrane region" description="Helical" evidence="2">
    <location>
        <begin position="107"/>
        <end position="126"/>
    </location>
</feature>